<dbReference type="GO" id="GO:0022857">
    <property type="term" value="F:transmembrane transporter activity"/>
    <property type="evidence" value="ECO:0007669"/>
    <property type="project" value="InterPro"/>
</dbReference>
<evidence type="ECO:0000259" key="9">
    <source>
        <dbReference type="PROSITE" id="PS50850"/>
    </source>
</evidence>
<dbReference type="InterPro" id="IPR020846">
    <property type="entry name" value="MFS_dom"/>
</dbReference>
<evidence type="ECO:0000313" key="11">
    <source>
        <dbReference type="Proteomes" id="UP000539111"/>
    </source>
</evidence>
<dbReference type="SUPFAM" id="SSF103473">
    <property type="entry name" value="MFS general substrate transporter"/>
    <property type="match status" value="1"/>
</dbReference>
<feature type="transmembrane region" description="Helical" evidence="8">
    <location>
        <begin position="314"/>
        <end position="332"/>
    </location>
</feature>
<dbReference type="PANTHER" id="PTHR43045:SF1">
    <property type="entry name" value="SHIKIMATE TRANSPORTER"/>
    <property type="match status" value="1"/>
</dbReference>
<feature type="compositionally biased region" description="Low complexity" evidence="7">
    <location>
        <begin position="14"/>
        <end position="32"/>
    </location>
</feature>
<keyword evidence="4 8" id="KW-0812">Transmembrane</keyword>
<evidence type="ECO:0000256" key="3">
    <source>
        <dbReference type="ARBA" id="ARBA00022475"/>
    </source>
</evidence>
<evidence type="ECO:0000256" key="4">
    <source>
        <dbReference type="ARBA" id="ARBA00022692"/>
    </source>
</evidence>
<evidence type="ECO:0000256" key="8">
    <source>
        <dbReference type="SAM" id="Phobius"/>
    </source>
</evidence>
<reference evidence="10 11" key="1">
    <citation type="submission" date="2020-07" db="EMBL/GenBank/DDBJ databases">
        <title>Sequencing the genomes of 1000 actinobacteria strains.</title>
        <authorList>
            <person name="Klenk H.-P."/>
        </authorList>
    </citation>
    <scope>NUCLEOTIDE SEQUENCE [LARGE SCALE GENOMIC DNA]</scope>
    <source>
        <strain evidence="10 11">DSM 26341</strain>
    </source>
</reference>
<dbReference type="PROSITE" id="PS50850">
    <property type="entry name" value="MFS"/>
    <property type="match status" value="1"/>
</dbReference>
<feature type="transmembrane region" description="Helical" evidence="8">
    <location>
        <begin position="409"/>
        <end position="432"/>
    </location>
</feature>
<feature type="transmembrane region" description="Helical" evidence="8">
    <location>
        <begin position="126"/>
        <end position="144"/>
    </location>
</feature>
<evidence type="ECO:0000313" key="10">
    <source>
        <dbReference type="EMBL" id="NYI66912.1"/>
    </source>
</evidence>
<feature type="transmembrane region" description="Helical" evidence="8">
    <location>
        <begin position="278"/>
        <end position="302"/>
    </location>
</feature>
<feature type="domain" description="Major facilitator superfamily (MFS) profile" evidence="9">
    <location>
        <begin position="53"/>
        <end position="462"/>
    </location>
</feature>
<evidence type="ECO:0000256" key="5">
    <source>
        <dbReference type="ARBA" id="ARBA00022989"/>
    </source>
</evidence>
<dbReference type="Gene3D" id="1.20.1250.20">
    <property type="entry name" value="MFS general substrate transporter like domains"/>
    <property type="match status" value="2"/>
</dbReference>
<feature type="transmembrane region" description="Helical" evidence="8">
    <location>
        <begin position="369"/>
        <end position="388"/>
    </location>
</feature>
<feature type="transmembrane region" description="Helical" evidence="8">
    <location>
        <begin position="193"/>
        <end position="219"/>
    </location>
</feature>
<feature type="transmembrane region" description="Helical" evidence="8">
    <location>
        <begin position="156"/>
        <end position="181"/>
    </location>
</feature>
<dbReference type="RefSeq" id="WP_179426564.1">
    <property type="nucleotide sequence ID" value="NZ_JACBZP010000001.1"/>
</dbReference>
<evidence type="ECO:0000256" key="1">
    <source>
        <dbReference type="ARBA" id="ARBA00004651"/>
    </source>
</evidence>
<keyword evidence="2" id="KW-0813">Transport</keyword>
<sequence>MRNRPKFQDSPDVAGATETASETAAETATDAASPSNADVNDSARLNTKDMRRILASSFIGSAVEYYDFILYSVAAALVFNQTFFSGLGPGFALFASFATLAIGYVVRPVGGIVFGHFGDRIGRKKMLVLSMLLMGGATTAIGLLPTTAQAGLIGPIALIVLRLIQGFAVGGEWGGAALMALEHAPAKRRGFAASFANAGGPAGAILATLVVSAFTMAAGDKFLVWGWRVPFLISAVLIIVGLIIRLKIAESPLFQRLVEKGEKRKMPILDVVRNHPRAVLIALMATISFYCCQGILTVWGVAHAVSQGVDQSGVLDFKALGAAVTLVVTFIAARLSDKVGRRPVLMSAGVAGIVLAFPTIWLLDNGTLWGFAIADIVGNGVVQGFLYGPIGAYIAEQFPTRLRYSGASLSYQGASMIGAGFTPMIASGLVIVGGGSPWLVAVFWMAVLLAGLLAVRATPEGVKVNLG</sequence>
<dbReference type="Proteomes" id="UP000539111">
    <property type="component" value="Unassembled WGS sequence"/>
</dbReference>
<dbReference type="PANTHER" id="PTHR43045">
    <property type="entry name" value="SHIKIMATE TRANSPORTER"/>
    <property type="match status" value="1"/>
</dbReference>
<organism evidence="10 11">
    <name type="scientific">Spelaeicoccus albus</name>
    <dbReference type="NCBI Taxonomy" id="1280376"/>
    <lineage>
        <taxon>Bacteria</taxon>
        <taxon>Bacillati</taxon>
        <taxon>Actinomycetota</taxon>
        <taxon>Actinomycetes</taxon>
        <taxon>Micrococcales</taxon>
        <taxon>Brevibacteriaceae</taxon>
        <taxon>Spelaeicoccus</taxon>
    </lineage>
</organism>
<keyword evidence="6 8" id="KW-0472">Membrane</keyword>
<dbReference type="EMBL" id="JACBZP010000001">
    <property type="protein sequence ID" value="NYI66912.1"/>
    <property type="molecule type" value="Genomic_DNA"/>
</dbReference>
<dbReference type="CDD" id="cd17369">
    <property type="entry name" value="MFS_ShiA_like"/>
    <property type="match status" value="1"/>
</dbReference>
<evidence type="ECO:0000256" key="2">
    <source>
        <dbReference type="ARBA" id="ARBA00022448"/>
    </source>
</evidence>
<comment type="caution">
    <text evidence="10">The sequence shown here is derived from an EMBL/GenBank/DDBJ whole genome shotgun (WGS) entry which is preliminary data.</text>
</comment>
<evidence type="ECO:0000256" key="7">
    <source>
        <dbReference type="SAM" id="MobiDB-lite"/>
    </source>
</evidence>
<keyword evidence="5 8" id="KW-1133">Transmembrane helix</keyword>
<feature type="transmembrane region" description="Helical" evidence="8">
    <location>
        <begin position="438"/>
        <end position="455"/>
    </location>
</feature>
<protein>
    <submittedName>
        <fullName evidence="10">MFS family permease</fullName>
    </submittedName>
</protein>
<feature type="transmembrane region" description="Helical" evidence="8">
    <location>
        <begin position="91"/>
        <end position="114"/>
    </location>
</feature>
<dbReference type="PROSITE" id="PS00216">
    <property type="entry name" value="SUGAR_TRANSPORT_1"/>
    <property type="match status" value="1"/>
</dbReference>
<gene>
    <name evidence="10" type="ORF">BJY26_001218</name>
</gene>
<feature type="transmembrane region" description="Helical" evidence="8">
    <location>
        <begin position="225"/>
        <end position="246"/>
    </location>
</feature>
<feature type="transmembrane region" description="Helical" evidence="8">
    <location>
        <begin position="53"/>
        <end position="79"/>
    </location>
</feature>
<dbReference type="InterPro" id="IPR011701">
    <property type="entry name" value="MFS"/>
</dbReference>
<evidence type="ECO:0000256" key="6">
    <source>
        <dbReference type="ARBA" id="ARBA00023136"/>
    </source>
</evidence>
<comment type="subcellular location">
    <subcellularLocation>
        <location evidence="1">Cell membrane</location>
        <topology evidence="1">Multi-pass membrane protein</topology>
    </subcellularLocation>
</comment>
<keyword evidence="11" id="KW-1185">Reference proteome</keyword>
<dbReference type="GO" id="GO:0005886">
    <property type="term" value="C:plasma membrane"/>
    <property type="evidence" value="ECO:0007669"/>
    <property type="project" value="UniProtKB-SubCell"/>
</dbReference>
<dbReference type="Pfam" id="PF07690">
    <property type="entry name" value="MFS_1"/>
    <property type="match status" value="1"/>
</dbReference>
<dbReference type="AlphaFoldDB" id="A0A7Z0D1U3"/>
<dbReference type="InterPro" id="IPR036259">
    <property type="entry name" value="MFS_trans_sf"/>
</dbReference>
<dbReference type="InterPro" id="IPR005829">
    <property type="entry name" value="Sugar_transporter_CS"/>
</dbReference>
<accession>A0A7Z0D1U3</accession>
<feature type="transmembrane region" description="Helical" evidence="8">
    <location>
        <begin position="344"/>
        <end position="363"/>
    </location>
</feature>
<proteinExistence type="predicted"/>
<name>A0A7Z0D1U3_9MICO</name>
<keyword evidence="3" id="KW-1003">Cell membrane</keyword>
<feature type="region of interest" description="Disordered" evidence="7">
    <location>
        <begin position="1"/>
        <end position="41"/>
    </location>
</feature>